<reference evidence="2" key="1">
    <citation type="journal article" date="2015" name="Nature">
        <title>Complex archaea that bridge the gap between prokaryotes and eukaryotes.</title>
        <authorList>
            <person name="Spang A."/>
            <person name="Saw J.H."/>
            <person name="Jorgensen S.L."/>
            <person name="Zaremba-Niedzwiedzka K."/>
            <person name="Martijn J."/>
            <person name="Lind A.E."/>
            <person name="van Eijk R."/>
            <person name="Schleper C."/>
            <person name="Guy L."/>
            <person name="Ettema T.J."/>
        </authorList>
    </citation>
    <scope>NUCLEOTIDE SEQUENCE</scope>
</reference>
<sequence length="117" mass="12909">MTKKKSKNPQPKKPEEKASYFDDVLQAILGIINEKVRILKTRRGGASKYGADAMFICGTESLAAGQENRNVDSYIQAAAYAVAASMQLIGQWEIEFAPPPEEKAPEPPAPEKEEEKK</sequence>
<proteinExistence type="predicted"/>
<accession>A0A0F9D2K1</accession>
<organism evidence="2">
    <name type="scientific">marine sediment metagenome</name>
    <dbReference type="NCBI Taxonomy" id="412755"/>
    <lineage>
        <taxon>unclassified sequences</taxon>
        <taxon>metagenomes</taxon>
        <taxon>ecological metagenomes</taxon>
    </lineage>
</organism>
<comment type="caution">
    <text evidence="2">The sequence shown here is derived from an EMBL/GenBank/DDBJ whole genome shotgun (WGS) entry which is preliminary data.</text>
</comment>
<feature type="region of interest" description="Disordered" evidence="1">
    <location>
        <begin position="95"/>
        <end position="117"/>
    </location>
</feature>
<dbReference type="AlphaFoldDB" id="A0A0F9D2K1"/>
<evidence type="ECO:0000313" key="2">
    <source>
        <dbReference type="EMBL" id="KKL06318.1"/>
    </source>
</evidence>
<protein>
    <submittedName>
        <fullName evidence="2">Uncharacterized protein</fullName>
    </submittedName>
</protein>
<evidence type="ECO:0000256" key="1">
    <source>
        <dbReference type="SAM" id="MobiDB-lite"/>
    </source>
</evidence>
<feature type="compositionally biased region" description="Basic and acidic residues" evidence="1">
    <location>
        <begin position="100"/>
        <end position="117"/>
    </location>
</feature>
<gene>
    <name evidence="2" type="ORF">LCGC14_2597220</name>
</gene>
<name>A0A0F9D2K1_9ZZZZ</name>
<dbReference type="EMBL" id="LAZR01043758">
    <property type="protein sequence ID" value="KKL06318.1"/>
    <property type="molecule type" value="Genomic_DNA"/>
</dbReference>